<dbReference type="EMBL" id="OOIN01000043">
    <property type="protein sequence ID" value="SPO32191.1"/>
    <property type="molecule type" value="Genomic_DNA"/>
</dbReference>
<evidence type="ECO:0000313" key="3">
    <source>
        <dbReference type="Proteomes" id="UP000324022"/>
    </source>
</evidence>
<dbReference type="Proteomes" id="UP000324022">
    <property type="component" value="Unassembled WGS sequence"/>
</dbReference>
<proteinExistence type="predicted"/>
<keyword evidence="3" id="KW-1185">Reference proteome</keyword>
<name>A0A5C3ES19_9BASI</name>
<sequence length="168" mass="18501">MTALSLSFARPAPAPCVRCCASKEMVFSDGVLKPKRQTHRERLSTEPNIDPEPDPDPDPCPRVCPLFAITPETEKERTIERLEPTASLACRSTALSTYTHTHTHAAQKLDGAIPRTFRSRRRPIISRAASLHLTLDARIALRNTPTSSAISFSAEINPPKAHLSNRGI</sequence>
<organism evidence="2 3">
    <name type="scientific">Ustilago trichophora</name>
    <dbReference type="NCBI Taxonomy" id="86804"/>
    <lineage>
        <taxon>Eukaryota</taxon>
        <taxon>Fungi</taxon>
        <taxon>Dikarya</taxon>
        <taxon>Basidiomycota</taxon>
        <taxon>Ustilaginomycotina</taxon>
        <taxon>Ustilaginomycetes</taxon>
        <taxon>Ustilaginales</taxon>
        <taxon>Ustilaginaceae</taxon>
        <taxon>Ustilago</taxon>
    </lineage>
</organism>
<dbReference type="AlphaFoldDB" id="A0A5C3ES19"/>
<evidence type="ECO:0000256" key="1">
    <source>
        <dbReference type="SAM" id="MobiDB-lite"/>
    </source>
</evidence>
<reference evidence="2 3" key="1">
    <citation type="submission" date="2018-03" db="EMBL/GenBank/DDBJ databases">
        <authorList>
            <person name="Guldener U."/>
        </authorList>
    </citation>
    <scope>NUCLEOTIDE SEQUENCE [LARGE SCALE GENOMIC DNA]</scope>
    <source>
        <strain evidence="2 3">NBRC100155</strain>
    </source>
</reference>
<protein>
    <submittedName>
        <fullName evidence="2">Uncharacterized protein</fullName>
    </submittedName>
</protein>
<evidence type="ECO:0000313" key="2">
    <source>
        <dbReference type="EMBL" id="SPO32191.1"/>
    </source>
</evidence>
<accession>A0A5C3ES19</accession>
<gene>
    <name evidence="2" type="ORF">UTRI_02748</name>
</gene>
<feature type="region of interest" description="Disordered" evidence="1">
    <location>
        <begin position="32"/>
        <end position="60"/>
    </location>
</feature>